<evidence type="ECO:0000256" key="3">
    <source>
        <dbReference type="ARBA" id="ARBA00023163"/>
    </source>
</evidence>
<dbReference type="InterPro" id="IPR001845">
    <property type="entry name" value="HTH_ArsR_DNA-bd_dom"/>
</dbReference>
<dbReference type="Proteomes" id="UP000660745">
    <property type="component" value="Unassembled WGS sequence"/>
</dbReference>
<dbReference type="InterPro" id="IPR036388">
    <property type="entry name" value="WH-like_DNA-bd_sf"/>
</dbReference>
<evidence type="ECO:0000256" key="2">
    <source>
        <dbReference type="ARBA" id="ARBA00023125"/>
    </source>
</evidence>
<reference evidence="5" key="1">
    <citation type="journal article" date="2014" name="Int. J. Syst. Evol. Microbiol.">
        <title>Complete genome sequence of Corynebacterium casei LMG S-19264T (=DSM 44701T), isolated from a smear-ripened cheese.</title>
        <authorList>
            <consortium name="US DOE Joint Genome Institute (JGI-PGF)"/>
            <person name="Walter F."/>
            <person name="Albersmeier A."/>
            <person name="Kalinowski J."/>
            <person name="Ruckert C."/>
        </authorList>
    </citation>
    <scope>NUCLEOTIDE SEQUENCE</scope>
    <source>
        <strain evidence="5">CGMCC 4.7430</strain>
    </source>
</reference>
<accession>A0A918A1Y5</accession>
<protein>
    <submittedName>
        <fullName evidence="5">Transcriptional regulator</fullName>
    </submittedName>
</protein>
<dbReference type="EMBL" id="BMNK01000002">
    <property type="protein sequence ID" value="GGP02987.1"/>
    <property type="molecule type" value="Genomic_DNA"/>
</dbReference>
<evidence type="ECO:0000256" key="1">
    <source>
        <dbReference type="ARBA" id="ARBA00023015"/>
    </source>
</evidence>
<keyword evidence="3" id="KW-0804">Transcription</keyword>
<evidence type="ECO:0000313" key="5">
    <source>
        <dbReference type="EMBL" id="GGP02987.1"/>
    </source>
</evidence>
<sequence>MTGGTLKIVFTDEDLVRVRIASRIDELWEMAMSLHVLQRPGGGADLTGWRRQARADLAEAGLLTPVRQRLVPLMPIKAYFPDFLTPYHAQAGPRSGIDALADTPPSRVRHEVDQLRRHAALPATLDDLARGDRRAISGLAGLAARYCRTAFAGHRTTMEHALGRERTRLTRLLSDHGVEAMLTALGPRTRWRSPVLETDYAAGRYEIQLRGRGLTLIPSYFCRYTPVALADPSLPPVLIFPAPRRTPAPDPVLDDALPDLLGPTRTRILRCVAATTGCTTSELARRTGTSLSSASAHAQVLHRTGLITSTRHANMVIHQITRLGAELIHHRTRL</sequence>
<evidence type="ECO:0000259" key="4">
    <source>
        <dbReference type="SMART" id="SM00418"/>
    </source>
</evidence>
<dbReference type="AlphaFoldDB" id="A0A918A1Y5"/>
<keyword evidence="6" id="KW-1185">Reference proteome</keyword>
<dbReference type="InterPro" id="IPR051011">
    <property type="entry name" value="Metal_resp_trans_reg"/>
</dbReference>
<dbReference type="CDD" id="cd00090">
    <property type="entry name" value="HTH_ARSR"/>
    <property type="match status" value="1"/>
</dbReference>
<dbReference type="Gene3D" id="1.10.10.10">
    <property type="entry name" value="Winged helix-like DNA-binding domain superfamily/Winged helix DNA-binding domain"/>
    <property type="match status" value="1"/>
</dbReference>
<dbReference type="Pfam" id="PF12802">
    <property type="entry name" value="MarR_2"/>
    <property type="match status" value="1"/>
</dbReference>
<dbReference type="SUPFAM" id="SSF46785">
    <property type="entry name" value="Winged helix' DNA-binding domain"/>
    <property type="match status" value="1"/>
</dbReference>
<keyword evidence="1" id="KW-0805">Transcription regulation</keyword>
<dbReference type="SMART" id="SM00418">
    <property type="entry name" value="HTH_ARSR"/>
    <property type="match status" value="1"/>
</dbReference>
<feature type="domain" description="HTH arsR-type" evidence="4">
    <location>
        <begin position="259"/>
        <end position="329"/>
    </location>
</feature>
<dbReference type="GO" id="GO:0003700">
    <property type="term" value="F:DNA-binding transcription factor activity"/>
    <property type="evidence" value="ECO:0007669"/>
    <property type="project" value="InterPro"/>
</dbReference>
<reference evidence="5" key="2">
    <citation type="submission" date="2020-09" db="EMBL/GenBank/DDBJ databases">
        <authorList>
            <person name="Sun Q."/>
            <person name="Zhou Y."/>
        </authorList>
    </citation>
    <scope>NUCLEOTIDE SEQUENCE</scope>
    <source>
        <strain evidence="5">CGMCC 4.7430</strain>
    </source>
</reference>
<dbReference type="PANTHER" id="PTHR43132">
    <property type="entry name" value="ARSENICAL RESISTANCE OPERON REPRESSOR ARSR-RELATED"/>
    <property type="match status" value="1"/>
</dbReference>
<dbReference type="GO" id="GO:0003677">
    <property type="term" value="F:DNA binding"/>
    <property type="evidence" value="ECO:0007669"/>
    <property type="project" value="UniProtKB-KW"/>
</dbReference>
<dbReference type="InterPro" id="IPR011991">
    <property type="entry name" value="ArsR-like_HTH"/>
</dbReference>
<gene>
    <name evidence="5" type="ORF">GCM10012278_12400</name>
</gene>
<organism evidence="5 6">
    <name type="scientific">Nonomuraea glycinis</name>
    <dbReference type="NCBI Taxonomy" id="2047744"/>
    <lineage>
        <taxon>Bacteria</taxon>
        <taxon>Bacillati</taxon>
        <taxon>Actinomycetota</taxon>
        <taxon>Actinomycetes</taxon>
        <taxon>Streptosporangiales</taxon>
        <taxon>Streptosporangiaceae</taxon>
        <taxon>Nonomuraea</taxon>
    </lineage>
</organism>
<dbReference type="InterPro" id="IPR000835">
    <property type="entry name" value="HTH_MarR-typ"/>
</dbReference>
<proteinExistence type="predicted"/>
<name>A0A918A1Y5_9ACTN</name>
<keyword evidence="2" id="KW-0238">DNA-binding</keyword>
<dbReference type="PANTHER" id="PTHR43132:SF8">
    <property type="entry name" value="HTH-TYPE TRANSCRIPTIONAL REGULATOR KMTR"/>
    <property type="match status" value="1"/>
</dbReference>
<comment type="caution">
    <text evidence="5">The sequence shown here is derived from an EMBL/GenBank/DDBJ whole genome shotgun (WGS) entry which is preliminary data.</text>
</comment>
<dbReference type="InterPro" id="IPR036390">
    <property type="entry name" value="WH_DNA-bd_sf"/>
</dbReference>
<evidence type="ECO:0000313" key="6">
    <source>
        <dbReference type="Proteomes" id="UP000660745"/>
    </source>
</evidence>
<dbReference type="RefSeq" id="WP_189137503.1">
    <property type="nucleotide sequence ID" value="NZ_BMNK01000002.1"/>
</dbReference>